<organism evidence="2 3">
    <name type="scientific">Piloderma croceum (strain F 1598)</name>
    <dbReference type="NCBI Taxonomy" id="765440"/>
    <lineage>
        <taxon>Eukaryota</taxon>
        <taxon>Fungi</taxon>
        <taxon>Dikarya</taxon>
        <taxon>Basidiomycota</taxon>
        <taxon>Agaricomycotina</taxon>
        <taxon>Agaricomycetes</taxon>
        <taxon>Agaricomycetidae</taxon>
        <taxon>Atheliales</taxon>
        <taxon>Atheliaceae</taxon>
        <taxon>Piloderma</taxon>
    </lineage>
</organism>
<dbReference type="HOGENOM" id="CLU_027585_0_0_1"/>
<dbReference type="Proteomes" id="UP000054166">
    <property type="component" value="Unassembled WGS sequence"/>
</dbReference>
<feature type="domain" description="F-box" evidence="1">
    <location>
        <begin position="10"/>
        <end position="50"/>
    </location>
</feature>
<evidence type="ECO:0000313" key="3">
    <source>
        <dbReference type="Proteomes" id="UP000054166"/>
    </source>
</evidence>
<evidence type="ECO:0000313" key="2">
    <source>
        <dbReference type="EMBL" id="KIM82114.1"/>
    </source>
</evidence>
<dbReference type="Pfam" id="PF12937">
    <property type="entry name" value="F-box-like"/>
    <property type="match status" value="1"/>
</dbReference>
<reference evidence="2 3" key="1">
    <citation type="submission" date="2014-04" db="EMBL/GenBank/DDBJ databases">
        <authorList>
            <consortium name="DOE Joint Genome Institute"/>
            <person name="Kuo A."/>
            <person name="Tarkka M."/>
            <person name="Buscot F."/>
            <person name="Kohler A."/>
            <person name="Nagy L.G."/>
            <person name="Floudas D."/>
            <person name="Copeland A."/>
            <person name="Barry K.W."/>
            <person name="Cichocki N."/>
            <person name="Veneault-Fourrey C."/>
            <person name="LaButti K."/>
            <person name="Lindquist E.A."/>
            <person name="Lipzen A."/>
            <person name="Lundell T."/>
            <person name="Morin E."/>
            <person name="Murat C."/>
            <person name="Sun H."/>
            <person name="Tunlid A."/>
            <person name="Henrissat B."/>
            <person name="Grigoriev I.V."/>
            <person name="Hibbett D.S."/>
            <person name="Martin F."/>
            <person name="Nordberg H.P."/>
            <person name="Cantor M.N."/>
            <person name="Hua S.X."/>
        </authorList>
    </citation>
    <scope>NUCLEOTIDE SEQUENCE [LARGE SCALE GENOMIC DNA]</scope>
    <source>
        <strain evidence="2 3">F 1598</strain>
    </source>
</reference>
<dbReference type="InterPro" id="IPR001810">
    <property type="entry name" value="F-box_dom"/>
</dbReference>
<dbReference type="InterPro" id="IPR036047">
    <property type="entry name" value="F-box-like_dom_sf"/>
</dbReference>
<keyword evidence="3" id="KW-1185">Reference proteome</keyword>
<name>A0A0C3FR12_PILCF</name>
<dbReference type="EMBL" id="KN832996">
    <property type="protein sequence ID" value="KIM82114.1"/>
    <property type="molecule type" value="Genomic_DNA"/>
</dbReference>
<accession>A0A0C3FR12</accession>
<sequence>MISLDTIDDDTLILIFRFLTVPDILAMRQTSKRMAEVSALRIVWRNICISDVLSRGYPFSRLPLNSLPDLESLTRKAYFLGTKWLSRSPKPHTTHVFDANPSTYIEDVTFLPGKPWLLVVSKGIWSGITAWNLEAGVSRMAEWSPKGAIFNGFAVNADPDSEATLAVSIQDSSPRIQILSLRCHGNNTTAIFHTIATIRTRLRPIALQGDVLAFSDDVSDTIIHNLKDGTHATLRNVPVAGETAWQLDRCIQVVFAYRSVLVVRARSIHLFPEPVLSKSMPLYGALARYSFGWVDGVSASMTPRPNPMDRSDHPCHSTNTITILLRSESDDPWTQERHNLRFFTMKPDPLYRLAPQQDGQPSASSSPYLFPPSLTAEVPSVHGSLRCADIKLQPYGTAVCVHPKSRSVTGLISSDVHLQEMHIPDTPPVSERLVAAVFPGCLSRTGTGEETKTLWINEFNDWTCLDYNEELGRIALGSRSGSVTILEL</sequence>
<protein>
    <recommendedName>
        <fullName evidence="1">F-box domain-containing protein</fullName>
    </recommendedName>
</protein>
<evidence type="ECO:0000259" key="1">
    <source>
        <dbReference type="Pfam" id="PF12937"/>
    </source>
</evidence>
<dbReference type="InParanoid" id="A0A0C3FR12"/>
<dbReference type="STRING" id="765440.A0A0C3FR12"/>
<reference evidence="3" key="2">
    <citation type="submission" date="2015-01" db="EMBL/GenBank/DDBJ databases">
        <title>Evolutionary Origins and Diversification of the Mycorrhizal Mutualists.</title>
        <authorList>
            <consortium name="DOE Joint Genome Institute"/>
            <consortium name="Mycorrhizal Genomics Consortium"/>
            <person name="Kohler A."/>
            <person name="Kuo A."/>
            <person name="Nagy L.G."/>
            <person name="Floudas D."/>
            <person name="Copeland A."/>
            <person name="Barry K.W."/>
            <person name="Cichocki N."/>
            <person name="Veneault-Fourrey C."/>
            <person name="LaButti K."/>
            <person name="Lindquist E.A."/>
            <person name="Lipzen A."/>
            <person name="Lundell T."/>
            <person name="Morin E."/>
            <person name="Murat C."/>
            <person name="Riley R."/>
            <person name="Ohm R."/>
            <person name="Sun H."/>
            <person name="Tunlid A."/>
            <person name="Henrissat B."/>
            <person name="Grigoriev I.V."/>
            <person name="Hibbett D.S."/>
            <person name="Martin F."/>
        </authorList>
    </citation>
    <scope>NUCLEOTIDE SEQUENCE [LARGE SCALE GENOMIC DNA]</scope>
    <source>
        <strain evidence="3">F 1598</strain>
    </source>
</reference>
<dbReference type="OrthoDB" id="3034442at2759"/>
<proteinExistence type="predicted"/>
<dbReference type="SUPFAM" id="SSF81383">
    <property type="entry name" value="F-box domain"/>
    <property type="match status" value="1"/>
</dbReference>
<dbReference type="AlphaFoldDB" id="A0A0C3FR12"/>
<gene>
    <name evidence="2" type="ORF">PILCRDRAFT_821016</name>
</gene>